<dbReference type="GO" id="GO:0043565">
    <property type="term" value="F:sequence-specific DNA binding"/>
    <property type="evidence" value="ECO:0007669"/>
    <property type="project" value="InterPro"/>
</dbReference>
<dbReference type="SUPFAM" id="SSF46689">
    <property type="entry name" value="Homeodomain-like"/>
    <property type="match status" value="1"/>
</dbReference>
<evidence type="ECO:0000259" key="5">
    <source>
        <dbReference type="PROSITE" id="PS01124"/>
    </source>
</evidence>
<dbReference type="PRINTS" id="PR00032">
    <property type="entry name" value="HTHARAC"/>
</dbReference>
<dbReference type="Gene3D" id="1.10.10.60">
    <property type="entry name" value="Homeodomain-like"/>
    <property type="match status" value="1"/>
</dbReference>
<accession>A0A1W0CTZ5</accession>
<reference evidence="6 7" key="1">
    <citation type="submission" date="2017-02" db="EMBL/GenBank/DDBJ databases">
        <title>Chromobacterium haemolyticum H5244.</title>
        <authorList>
            <person name="Gulvik C.A."/>
        </authorList>
    </citation>
    <scope>NUCLEOTIDE SEQUENCE [LARGE SCALE GENOMIC DNA]</scope>
    <source>
        <strain evidence="6 7">H5244</strain>
    </source>
</reference>
<dbReference type="InterPro" id="IPR018060">
    <property type="entry name" value="HTH_AraC"/>
</dbReference>
<dbReference type="SUPFAM" id="SSF51182">
    <property type="entry name" value="RmlC-like cupins"/>
    <property type="match status" value="1"/>
</dbReference>
<evidence type="ECO:0000256" key="2">
    <source>
        <dbReference type="ARBA" id="ARBA00023015"/>
    </source>
</evidence>
<dbReference type="InterPro" id="IPR018062">
    <property type="entry name" value="HTH_AraC-typ_CS"/>
</dbReference>
<dbReference type="AlphaFoldDB" id="A0A1W0CTZ5"/>
<dbReference type="SMART" id="SM00342">
    <property type="entry name" value="HTH_ARAC"/>
    <property type="match status" value="1"/>
</dbReference>
<dbReference type="PANTHER" id="PTHR11019">
    <property type="entry name" value="HTH-TYPE TRANSCRIPTIONAL REGULATOR NIMR"/>
    <property type="match status" value="1"/>
</dbReference>
<keyword evidence="2" id="KW-0805">Transcription regulation</keyword>
<evidence type="ECO:0000256" key="3">
    <source>
        <dbReference type="ARBA" id="ARBA00023125"/>
    </source>
</evidence>
<protein>
    <submittedName>
        <fullName evidence="6">AraC family transcriptional regulator</fullName>
    </submittedName>
</protein>
<dbReference type="PANTHER" id="PTHR11019:SF190">
    <property type="entry name" value="ARAC-FAMILY REGULATORY PROTEIN"/>
    <property type="match status" value="1"/>
</dbReference>
<evidence type="ECO:0000256" key="1">
    <source>
        <dbReference type="ARBA" id="ARBA00022491"/>
    </source>
</evidence>
<dbReference type="EMBL" id="MUKV01000017">
    <property type="protein sequence ID" value="OQS38052.1"/>
    <property type="molecule type" value="Genomic_DNA"/>
</dbReference>
<dbReference type="CDD" id="cd06124">
    <property type="entry name" value="cupin_NimR-like_N"/>
    <property type="match status" value="1"/>
</dbReference>
<dbReference type="PROSITE" id="PS01124">
    <property type="entry name" value="HTH_ARAC_FAMILY_2"/>
    <property type="match status" value="1"/>
</dbReference>
<dbReference type="InterPro" id="IPR011051">
    <property type="entry name" value="RmlC_Cupin_sf"/>
</dbReference>
<keyword evidence="1" id="KW-0678">Repressor</keyword>
<dbReference type="InterPro" id="IPR020449">
    <property type="entry name" value="Tscrpt_reg_AraC-type_HTH"/>
</dbReference>
<dbReference type="RefSeq" id="WP_081555857.1">
    <property type="nucleotide sequence ID" value="NZ_MUKV01000017.1"/>
</dbReference>
<feature type="domain" description="HTH araC/xylS-type" evidence="5">
    <location>
        <begin position="163"/>
        <end position="260"/>
    </location>
</feature>
<proteinExistence type="predicted"/>
<gene>
    <name evidence="6" type="ORF">B0T45_13710</name>
</gene>
<dbReference type="Pfam" id="PF12833">
    <property type="entry name" value="HTH_18"/>
    <property type="match status" value="1"/>
</dbReference>
<dbReference type="GO" id="GO:0003700">
    <property type="term" value="F:DNA-binding transcription factor activity"/>
    <property type="evidence" value="ECO:0007669"/>
    <property type="project" value="InterPro"/>
</dbReference>
<keyword evidence="3" id="KW-0238">DNA-binding</keyword>
<evidence type="ECO:0000313" key="7">
    <source>
        <dbReference type="Proteomes" id="UP000192721"/>
    </source>
</evidence>
<dbReference type="PROSITE" id="PS00041">
    <property type="entry name" value="HTH_ARAC_FAMILY_1"/>
    <property type="match status" value="1"/>
</dbReference>
<name>A0A1W0CTZ5_9NEIS</name>
<evidence type="ECO:0000313" key="6">
    <source>
        <dbReference type="EMBL" id="OQS38052.1"/>
    </source>
</evidence>
<organism evidence="6 7">
    <name type="scientific">Chromobacterium haemolyticum</name>
    <dbReference type="NCBI Taxonomy" id="394935"/>
    <lineage>
        <taxon>Bacteria</taxon>
        <taxon>Pseudomonadati</taxon>
        <taxon>Pseudomonadota</taxon>
        <taxon>Betaproteobacteria</taxon>
        <taxon>Neisseriales</taxon>
        <taxon>Chromobacteriaceae</taxon>
        <taxon>Chromobacterium</taxon>
    </lineage>
</organism>
<dbReference type="FunFam" id="1.10.10.60:FF:000132">
    <property type="entry name" value="AraC family transcriptional regulator"/>
    <property type="match status" value="1"/>
</dbReference>
<evidence type="ECO:0000256" key="4">
    <source>
        <dbReference type="ARBA" id="ARBA00023163"/>
    </source>
</evidence>
<dbReference type="Proteomes" id="UP000192721">
    <property type="component" value="Unassembled WGS sequence"/>
</dbReference>
<comment type="caution">
    <text evidence="6">The sequence shown here is derived from an EMBL/GenBank/DDBJ whole genome shotgun (WGS) entry which is preliminary data.</text>
</comment>
<keyword evidence="4" id="KW-0804">Transcription</keyword>
<dbReference type="InterPro" id="IPR009057">
    <property type="entry name" value="Homeodomain-like_sf"/>
</dbReference>
<sequence length="266" mass="29866">MDYSELDQGLPEPAPIHLRYDQLTPQTEFSPHSHPWGQLNCISLGVIELSLIEPGQAERALAAPAEFLIWVPAGIRHSASVRQAMRYTSVYVGAEQAAGLPAHPCLIPQTPLLRALLDDFCQRGVTSIRDPWDRRQAELLLARLSQGGHQDSYLPDSRHRQLAPILAAIRDNPADAATLAQWAQRVHGTERTLARHFQRELGMSFVQWRNRVRLLRALAWLREGRPVQDIAADLGYGTASAFIAMFNKQLGYSPERYRRLLADGAR</sequence>